<keyword evidence="1" id="KW-1277">Toxin-antitoxin system</keyword>
<dbReference type="Proteomes" id="UP000427769">
    <property type="component" value="Chromosome"/>
</dbReference>
<dbReference type="GO" id="GO:0046872">
    <property type="term" value="F:metal ion binding"/>
    <property type="evidence" value="ECO:0007669"/>
    <property type="project" value="UniProtKB-KW"/>
</dbReference>
<gene>
    <name evidence="7" type="ORF">DSCW_03580</name>
</gene>
<dbReference type="Pfam" id="PF01850">
    <property type="entry name" value="PIN"/>
    <property type="match status" value="1"/>
</dbReference>
<accession>A0A5K7Z0H4</accession>
<reference evidence="7 8" key="1">
    <citation type="submission" date="2019-11" db="EMBL/GenBank/DDBJ databases">
        <title>Comparative genomics of hydrocarbon-degrading Desulfosarcina strains.</title>
        <authorList>
            <person name="Watanabe M."/>
            <person name="Kojima H."/>
            <person name="Fukui M."/>
        </authorList>
    </citation>
    <scope>NUCLEOTIDE SEQUENCE [LARGE SCALE GENOMIC DNA]</scope>
    <source>
        <strain evidence="7 8">PP31</strain>
    </source>
</reference>
<dbReference type="Gene3D" id="3.40.50.1010">
    <property type="entry name" value="5'-nuclease"/>
    <property type="match status" value="1"/>
</dbReference>
<evidence type="ECO:0000256" key="3">
    <source>
        <dbReference type="ARBA" id="ARBA00022723"/>
    </source>
</evidence>
<sequence>MTVLVDSSVWIDYFKGDGNTSKLDYLIDENLIAVNDLILTELIPFLKLRNQRRLVNLLNAVYKIKLSIQWKQLMSWQYQCLKSGLNGIGIPDLIIAQNALQNDCMLYSLDHHFELIKEMIGIERFV</sequence>
<evidence type="ECO:0000259" key="6">
    <source>
        <dbReference type="Pfam" id="PF01850"/>
    </source>
</evidence>
<dbReference type="PANTHER" id="PTHR42740:SF1">
    <property type="entry name" value="RIBONUCLEASE VAPC3"/>
    <property type="match status" value="1"/>
</dbReference>
<evidence type="ECO:0000256" key="1">
    <source>
        <dbReference type="ARBA" id="ARBA00022649"/>
    </source>
</evidence>
<dbReference type="GO" id="GO:0004540">
    <property type="term" value="F:RNA nuclease activity"/>
    <property type="evidence" value="ECO:0007669"/>
    <property type="project" value="TreeGrafter"/>
</dbReference>
<dbReference type="InterPro" id="IPR051749">
    <property type="entry name" value="PINc/VapC_TA_RNase"/>
</dbReference>
<dbReference type="InterPro" id="IPR002716">
    <property type="entry name" value="PIN_dom"/>
</dbReference>
<organism evidence="7 8">
    <name type="scientific">Desulfosarcina widdelii</name>
    <dbReference type="NCBI Taxonomy" id="947919"/>
    <lineage>
        <taxon>Bacteria</taxon>
        <taxon>Pseudomonadati</taxon>
        <taxon>Thermodesulfobacteriota</taxon>
        <taxon>Desulfobacteria</taxon>
        <taxon>Desulfobacterales</taxon>
        <taxon>Desulfosarcinaceae</taxon>
        <taxon>Desulfosarcina</taxon>
    </lineage>
</organism>
<dbReference type="KEGG" id="dwd:DSCW_03580"/>
<keyword evidence="8" id="KW-1185">Reference proteome</keyword>
<dbReference type="GO" id="GO:0016787">
    <property type="term" value="F:hydrolase activity"/>
    <property type="evidence" value="ECO:0007669"/>
    <property type="project" value="UniProtKB-KW"/>
</dbReference>
<evidence type="ECO:0000313" key="8">
    <source>
        <dbReference type="Proteomes" id="UP000427769"/>
    </source>
</evidence>
<dbReference type="OrthoDB" id="9811788at2"/>
<dbReference type="RefSeq" id="WP_155302101.1">
    <property type="nucleotide sequence ID" value="NZ_AP021875.1"/>
</dbReference>
<dbReference type="InterPro" id="IPR029060">
    <property type="entry name" value="PIN-like_dom_sf"/>
</dbReference>
<protein>
    <submittedName>
        <fullName evidence="7">Twitching motility protein PilT</fullName>
    </submittedName>
</protein>
<evidence type="ECO:0000256" key="4">
    <source>
        <dbReference type="ARBA" id="ARBA00022801"/>
    </source>
</evidence>
<keyword evidence="4" id="KW-0378">Hydrolase</keyword>
<dbReference type="SUPFAM" id="SSF88723">
    <property type="entry name" value="PIN domain-like"/>
    <property type="match status" value="1"/>
</dbReference>
<dbReference type="EMBL" id="AP021875">
    <property type="protein sequence ID" value="BBO72941.1"/>
    <property type="molecule type" value="Genomic_DNA"/>
</dbReference>
<proteinExistence type="predicted"/>
<name>A0A5K7Z0H4_9BACT</name>
<evidence type="ECO:0000256" key="2">
    <source>
        <dbReference type="ARBA" id="ARBA00022722"/>
    </source>
</evidence>
<dbReference type="AlphaFoldDB" id="A0A5K7Z0H4"/>
<dbReference type="PANTHER" id="PTHR42740">
    <property type="entry name" value="RIBONUCLEASE VAPC3"/>
    <property type="match status" value="1"/>
</dbReference>
<keyword evidence="3" id="KW-0479">Metal-binding</keyword>
<keyword evidence="5" id="KW-0460">Magnesium</keyword>
<keyword evidence="2" id="KW-0540">Nuclease</keyword>
<evidence type="ECO:0000256" key="5">
    <source>
        <dbReference type="ARBA" id="ARBA00022842"/>
    </source>
</evidence>
<feature type="domain" description="PIN" evidence="6">
    <location>
        <begin position="3"/>
        <end position="116"/>
    </location>
</feature>
<evidence type="ECO:0000313" key="7">
    <source>
        <dbReference type="EMBL" id="BBO72941.1"/>
    </source>
</evidence>